<name>A0A1N7Q2B5_9BACT</name>
<evidence type="ECO:0000313" key="2">
    <source>
        <dbReference type="Proteomes" id="UP000186026"/>
    </source>
</evidence>
<evidence type="ECO:0000313" key="1">
    <source>
        <dbReference type="EMBL" id="SIT16747.1"/>
    </source>
</evidence>
<proteinExistence type="predicted"/>
<dbReference type="AlphaFoldDB" id="A0A1N7Q2B5"/>
<accession>A0A1N7Q2B5</accession>
<dbReference type="EMBL" id="FTOP01000025">
    <property type="protein sequence ID" value="SIT16747.1"/>
    <property type="molecule type" value="Genomic_DNA"/>
</dbReference>
<keyword evidence="2" id="KW-1185">Reference proteome</keyword>
<sequence>MKNYLQIITILAFTIFLFSLNPCLGQGQQKPDKSPKWDLGLEGMAGVAFGREFYSFNVGGPSLLFRFNSDFKVGFGALPSFYIKEGKTGAKLGVAPRVDYKNIALFVPFYHFDNDDTWVWSIGIGYKFHRKQN</sequence>
<reference evidence="2" key="1">
    <citation type="submission" date="2017-01" db="EMBL/GenBank/DDBJ databases">
        <authorList>
            <person name="Varghese N."/>
            <person name="Submissions S."/>
        </authorList>
    </citation>
    <scope>NUCLEOTIDE SEQUENCE [LARGE SCALE GENOMIC DNA]</scope>
    <source>
        <strain evidence="2">DSM 46698</strain>
    </source>
</reference>
<dbReference type="OrthoDB" id="839040at2"/>
<gene>
    <name evidence="1" type="ORF">SAMN05421761_1252</name>
</gene>
<dbReference type="RefSeq" id="WP_076503056.1">
    <property type="nucleotide sequence ID" value="NZ_FTOP01000025.1"/>
</dbReference>
<dbReference type="STRING" id="529505.SAMN05421761_1252"/>
<protein>
    <recommendedName>
        <fullName evidence="3">Outer membrane protein beta-barrel domain-containing protein</fullName>
    </recommendedName>
</protein>
<evidence type="ECO:0008006" key="3">
    <source>
        <dbReference type="Google" id="ProtNLM"/>
    </source>
</evidence>
<organism evidence="1 2">
    <name type="scientific">Belliella pelovolcani</name>
    <dbReference type="NCBI Taxonomy" id="529505"/>
    <lineage>
        <taxon>Bacteria</taxon>
        <taxon>Pseudomonadati</taxon>
        <taxon>Bacteroidota</taxon>
        <taxon>Cytophagia</taxon>
        <taxon>Cytophagales</taxon>
        <taxon>Cyclobacteriaceae</taxon>
        <taxon>Belliella</taxon>
    </lineage>
</organism>
<dbReference type="Proteomes" id="UP000186026">
    <property type="component" value="Unassembled WGS sequence"/>
</dbReference>